<feature type="chain" id="PRO_5034539082" evidence="8">
    <location>
        <begin position="19"/>
        <end position="254"/>
    </location>
</feature>
<organism evidence="9 10">
    <name type="scientific">Nothobranchius furzeri</name>
    <name type="common">Turquoise killifish</name>
    <dbReference type="NCBI Taxonomy" id="105023"/>
    <lineage>
        <taxon>Eukaryota</taxon>
        <taxon>Metazoa</taxon>
        <taxon>Chordata</taxon>
        <taxon>Craniata</taxon>
        <taxon>Vertebrata</taxon>
        <taxon>Euteleostomi</taxon>
        <taxon>Actinopterygii</taxon>
        <taxon>Neopterygii</taxon>
        <taxon>Teleostei</taxon>
        <taxon>Neoteleostei</taxon>
        <taxon>Acanthomorphata</taxon>
        <taxon>Ovalentaria</taxon>
        <taxon>Atherinomorphae</taxon>
        <taxon>Cyprinodontiformes</taxon>
        <taxon>Nothobranchiidae</taxon>
        <taxon>Nothobranchius</taxon>
    </lineage>
</organism>
<evidence type="ECO:0000256" key="7">
    <source>
        <dbReference type="SAM" id="MobiDB-lite"/>
    </source>
</evidence>
<evidence type="ECO:0000256" key="5">
    <source>
        <dbReference type="ARBA" id="ARBA00023157"/>
    </source>
</evidence>
<evidence type="ECO:0000313" key="9">
    <source>
        <dbReference type="Ensembl" id="ENSNFUP00015004572.1"/>
    </source>
</evidence>
<dbReference type="AlphaFoldDB" id="A0A8C6KEV5"/>
<dbReference type="GeneTree" id="ENSGT00940000154372"/>
<sequence length="254" mass="28618">MPLIFFSGCVFWIHPLSAQPINSRGTLLSGSPSLHSSDTMWIQASTLLLACLLWPAEAQDEGGRRQSIWDNPIKFKTKAMDKCTMIITGQGEDTNLRVSCQGTRRPYWCDYAGRPHTCSAYNKNPLHYFVQMMWTLRKLQNACQGAQRFKPHMCRKASDDSQMVLTAISYGSQPVASRNGPRSSKQSARVQTPPAFRSGFVRKAMKANRATERVKTSPQTTTPPPESTPKRMARQHCWRSLNSICSFVIGLFRN</sequence>
<dbReference type="Ensembl" id="ENSNFUT00015004831.1">
    <property type="protein sequence ID" value="ENSNFUP00015004572.1"/>
    <property type="gene ID" value="ENSNFUG00015002300.1"/>
</dbReference>
<evidence type="ECO:0000256" key="3">
    <source>
        <dbReference type="ARBA" id="ARBA00022525"/>
    </source>
</evidence>
<dbReference type="GO" id="GO:0019838">
    <property type="term" value="F:growth factor binding"/>
    <property type="evidence" value="ECO:0007669"/>
    <property type="project" value="UniProtKB-KW"/>
</dbReference>
<reference evidence="9" key="2">
    <citation type="submission" date="2025-08" db="UniProtKB">
        <authorList>
            <consortium name="Ensembl"/>
        </authorList>
    </citation>
    <scope>IDENTIFICATION</scope>
</reference>
<evidence type="ECO:0000256" key="4">
    <source>
        <dbReference type="ARBA" id="ARBA00022729"/>
    </source>
</evidence>
<protein>
    <submittedName>
        <fullName evidence="9">Fibroblast growth factor binding protein 2a</fullName>
    </submittedName>
</protein>
<keyword evidence="6" id="KW-0340">Growth factor binding</keyword>
<keyword evidence="4 8" id="KW-0732">Signal</keyword>
<comment type="subcellular location">
    <subcellularLocation>
        <location evidence="1">Secreted</location>
    </subcellularLocation>
</comment>
<evidence type="ECO:0000256" key="1">
    <source>
        <dbReference type="ARBA" id="ARBA00004613"/>
    </source>
</evidence>
<feature type="region of interest" description="Disordered" evidence="7">
    <location>
        <begin position="206"/>
        <end position="234"/>
    </location>
</feature>
<dbReference type="PANTHER" id="PTHR15258">
    <property type="entry name" value="FGF BINDING PROTEIN-RELATED"/>
    <property type="match status" value="1"/>
</dbReference>
<dbReference type="GO" id="GO:0005576">
    <property type="term" value="C:extracellular region"/>
    <property type="evidence" value="ECO:0007669"/>
    <property type="project" value="UniProtKB-SubCell"/>
</dbReference>
<dbReference type="InterPro" id="IPR010510">
    <property type="entry name" value="FGF1-bd"/>
</dbReference>
<reference evidence="9" key="3">
    <citation type="submission" date="2025-09" db="UniProtKB">
        <authorList>
            <consortium name="Ensembl"/>
        </authorList>
    </citation>
    <scope>IDENTIFICATION</scope>
</reference>
<evidence type="ECO:0000256" key="8">
    <source>
        <dbReference type="SAM" id="SignalP"/>
    </source>
</evidence>
<feature type="region of interest" description="Disordered" evidence="7">
    <location>
        <begin position="173"/>
        <end position="192"/>
    </location>
</feature>
<feature type="compositionally biased region" description="Polar residues" evidence="7">
    <location>
        <begin position="173"/>
        <end position="190"/>
    </location>
</feature>
<keyword evidence="5" id="KW-1015">Disulfide bond</keyword>
<proteinExistence type="inferred from homology"/>
<accession>A0A8C6KEV5</accession>
<dbReference type="PANTHER" id="PTHR15258:SF1">
    <property type="entry name" value="FIBROBLAST GROWTH FACTOR-BINDING PROTEIN 2"/>
    <property type="match status" value="1"/>
</dbReference>
<keyword evidence="3" id="KW-0964">Secreted</keyword>
<dbReference type="Proteomes" id="UP000694548">
    <property type="component" value="Chromosome sgr01"/>
</dbReference>
<evidence type="ECO:0000256" key="2">
    <source>
        <dbReference type="ARBA" id="ARBA00008326"/>
    </source>
</evidence>
<dbReference type="Pfam" id="PF06473">
    <property type="entry name" value="FGF-BP1"/>
    <property type="match status" value="1"/>
</dbReference>
<comment type="similarity">
    <text evidence="2">Belongs to the fibroblast growth factor-binding protein family.</text>
</comment>
<evidence type="ECO:0000256" key="6">
    <source>
        <dbReference type="ARBA" id="ARBA00023183"/>
    </source>
</evidence>
<evidence type="ECO:0000313" key="10">
    <source>
        <dbReference type="Proteomes" id="UP000694548"/>
    </source>
</evidence>
<dbReference type="GO" id="GO:0007267">
    <property type="term" value="P:cell-cell signaling"/>
    <property type="evidence" value="ECO:0007669"/>
    <property type="project" value="TreeGrafter"/>
</dbReference>
<keyword evidence="10" id="KW-1185">Reference proteome</keyword>
<feature type="signal peptide" evidence="8">
    <location>
        <begin position="1"/>
        <end position="18"/>
    </location>
</feature>
<reference evidence="9" key="1">
    <citation type="submission" date="2014-08" db="EMBL/GenBank/DDBJ databases">
        <authorList>
            <person name="Senf B."/>
            <person name="Petzold A."/>
            <person name="Downie B.R."/>
            <person name="Koch P."/>
            <person name="Platzer M."/>
        </authorList>
    </citation>
    <scope>NUCLEOTIDE SEQUENCE [LARGE SCALE GENOMIC DNA]</scope>
    <source>
        <strain evidence="9">GRZ</strain>
    </source>
</reference>
<name>A0A8C6KEV5_NOTFU</name>